<accession>A0ABP0TCZ6</accession>
<dbReference type="EMBL" id="OZ019902">
    <property type="protein sequence ID" value="CAK9193515.1"/>
    <property type="molecule type" value="Genomic_DNA"/>
</dbReference>
<dbReference type="InterPro" id="IPR004099">
    <property type="entry name" value="Pyr_nucl-diS_OxRdtase_dimer"/>
</dbReference>
<dbReference type="PANTHER" id="PTHR42737">
    <property type="entry name" value="GLUTATHIONE REDUCTASE"/>
    <property type="match status" value="1"/>
</dbReference>
<dbReference type="Gene3D" id="3.50.50.60">
    <property type="entry name" value="FAD/NAD(P)-binding domain"/>
    <property type="match status" value="1"/>
</dbReference>
<dbReference type="InterPro" id="IPR046952">
    <property type="entry name" value="GSHR/TRXR-like"/>
</dbReference>
<dbReference type="SUPFAM" id="SSF51905">
    <property type="entry name" value="FAD/NAD(P)-binding domain"/>
    <property type="match status" value="1"/>
</dbReference>
<evidence type="ECO:0000256" key="2">
    <source>
        <dbReference type="ARBA" id="ARBA00007532"/>
    </source>
</evidence>
<dbReference type="InterPro" id="IPR039648">
    <property type="entry name" value="DHPH_N"/>
</dbReference>
<evidence type="ECO:0000256" key="1">
    <source>
        <dbReference type="ARBA" id="ARBA00001974"/>
    </source>
</evidence>
<evidence type="ECO:0000259" key="7">
    <source>
        <dbReference type="Pfam" id="PF02852"/>
    </source>
</evidence>
<evidence type="ECO:0000259" key="6">
    <source>
        <dbReference type="Pfam" id="PF00070"/>
    </source>
</evidence>
<dbReference type="Pfam" id="PF00070">
    <property type="entry name" value="Pyr_redox"/>
    <property type="match status" value="1"/>
</dbReference>
<feature type="domain" description="Pyridine nucleotide-disulphide oxidoreductase N-terminal" evidence="6">
    <location>
        <begin position="104"/>
        <end position="175"/>
    </location>
</feature>
<reference evidence="8" key="1">
    <citation type="submission" date="2024-02" db="EMBL/GenBank/DDBJ databases">
        <authorList>
            <consortium name="ELIXIR-Norway"/>
            <consortium name="Elixir Norway"/>
        </authorList>
    </citation>
    <scope>NUCLEOTIDE SEQUENCE</scope>
</reference>
<dbReference type="PANTHER" id="PTHR42737:SF2">
    <property type="entry name" value="GLUTATHIONE REDUCTASE"/>
    <property type="match status" value="1"/>
</dbReference>
<comment type="similarity">
    <text evidence="2">Belongs to the class-I pyridine nucleotide-disulfide oxidoreductase family.</text>
</comment>
<proteinExistence type="inferred from homology"/>
<evidence type="ECO:0000256" key="4">
    <source>
        <dbReference type="ARBA" id="ARBA00023157"/>
    </source>
</evidence>
<feature type="domain" description="Pyridine nucleotide-disulphide oxidoreductase dimerisation" evidence="7">
    <location>
        <begin position="197"/>
        <end position="303"/>
    </location>
</feature>
<sequence>MDQILKIASFLPLMNSSPKLLKIPKILTDGKTTTEVLSKFQALTKLKALLLGDTQRFSGARNPPCTTHEDVTRRTDFRQEKTRGVKELAITSDECLSLEDLLRRVVIAGAGYIAVEFAGIYNGMGSKVDLIYRKPTPLTGFDEEMRAVVASNLKGRGINCHLNTNIRKIEKVEGGIKIPTDKGNNNRQPIKPDYEFIASAVFCQPPLSVVGLTEQQAVAQAKNDILVFTSSSNNTISGWQEKTAMKLIVDSATDKVLGVCMVGPDAAEIMQGVAIALKCGDTKAQFDATVGIHPTAAEELVTMCTLTRHIMPSGEVQKS</sequence>
<dbReference type="InterPro" id="IPR036188">
    <property type="entry name" value="FAD/NAD-bd_sf"/>
</dbReference>
<organism evidence="8 9">
    <name type="scientific">Sphagnum troendelagicum</name>
    <dbReference type="NCBI Taxonomy" id="128251"/>
    <lineage>
        <taxon>Eukaryota</taxon>
        <taxon>Viridiplantae</taxon>
        <taxon>Streptophyta</taxon>
        <taxon>Embryophyta</taxon>
        <taxon>Bryophyta</taxon>
        <taxon>Sphagnophytina</taxon>
        <taxon>Sphagnopsida</taxon>
        <taxon>Sphagnales</taxon>
        <taxon>Sphagnaceae</taxon>
        <taxon>Sphagnum</taxon>
    </lineage>
</organism>
<dbReference type="Proteomes" id="UP001497512">
    <property type="component" value="Chromosome 10"/>
</dbReference>
<gene>
    <name evidence="8" type="ORF">CSSPTR1EN2_LOCUS2056</name>
</gene>
<keyword evidence="5" id="KW-0676">Redox-active center</keyword>
<dbReference type="SUPFAM" id="SSF55424">
    <property type="entry name" value="FAD/NAD-linked reductases, dimerisation (C-terminal) domain"/>
    <property type="match status" value="1"/>
</dbReference>
<name>A0ABP0TCZ6_9BRYO</name>
<dbReference type="Pfam" id="PF02852">
    <property type="entry name" value="Pyr_redox_dim"/>
    <property type="match status" value="1"/>
</dbReference>
<keyword evidence="9" id="KW-1185">Reference proteome</keyword>
<dbReference type="InterPro" id="IPR016156">
    <property type="entry name" value="FAD/NAD-linked_Rdtase_dimer_sf"/>
</dbReference>
<evidence type="ECO:0000256" key="5">
    <source>
        <dbReference type="ARBA" id="ARBA00023284"/>
    </source>
</evidence>
<keyword evidence="4" id="KW-1015">Disulfide bond</keyword>
<evidence type="ECO:0000313" key="9">
    <source>
        <dbReference type="Proteomes" id="UP001497512"/>
    </source>
</evidence>
<dbReference type="Gene3D" id="3.30.390.30">
    <property type="match status" value="1"/>
</dbReference>
<evidence type="ECO:0008006" key="10">
    <source>
        <dbReference type="Google" id="ProtNLM"/>
    </source>
</evidence>
<evidence type="ECO:0000256" key="3">
    <source>
        <dbReference type="ARBA" id="ARBA00023002"/>
    </source>
</evidence>
<keyword evidence="3" id="KW-0560">Oxidoreductase</keyword>
<comment type="cofactor">
    <cofactor evidence="1">
        <name>FAD</name>
        <dbReference type="ChEBI" id="CHEBI:57692"/>
    </cofactor>
</comment>
<evidence type="ECO:0000313" key="8">
    <source>
        <dbReference type="EMBL" id="CAK9193515.1"/>
    </source>
</evidence>
<protein>
    <recommendedName>
        <fullName evidence="10">Glutathione reductase</fullName>
    </recommendedName>
</protein>